<evidence type="ECO:0000256" key="2">
    <source>
        <dbReference type="SAM" id="MobiDB-lite"/>
    </source>
</evidence>
<organism evidence="3 4">
    <name type="scientific">Kipferlia bialata</name>
    <dbReference type="NCBI Taxonomy" id="797122"/>
    <lineage>
        <taxon>Eukaryota</taxon>
        <taxon>Metamonada</taxon>
        <taxon>Carpediemonas-like organisms</taxon>
        <taxon>Kipferlia</taxon>
    </lineage>
</organism>
<feature type="region of interest" description="Disordered" evidence="2">
    <location>
        <begin position="194"/>
        <end position="215"/>
    </location>
</feature>
<sequence length="518" mass="57506">VLPLYDPALSAHIGASHWGLHSDQENEAGMERDVEAGHAPYTELTLLACNQLGPKASRRCRHLTPLLAQALAGAVLGGHVNLALTGVIATTLQGRDVRSVPQTSRVLLGTAQTVESMQRDTDTHTSVSDTYPRRQRVLTAIEDALGLRCSAPSICQSHPMDIPSDTEAPRVTDVEEQATAVLAYTSLKVNGYALPTDTGDAENSDSHGEREWERERERESAVLQALEERVVVIATYRPAISSLLCRLGLGLGETIAVRRADITAESEAVAELERERQERERQEEEAQASLLMSGFDSEGEGPVGSQETATQRVRSLAFGAAFASEGESESEASPYLSGSSYVRRHERDRERERERQRILRSRIITPQKTLRQQELEREREREREDSSCISELYPQVLVSSSAKLTKSSTPQVWMTPKDIGLFKNVTTPHRIYFSLDKTDKTDNADKTDNTETIGARSTETVERPITPTVSDVEGESEEDVERERETDDLGVLETLGGKREREGEGERDLKEAKRRRHP</sequence>
<name>A0A9K3D063_9EUKA</name>
<feature type="non-terminal residue" evidence="3">
    <location>
        <position position="1"/>
    </location>
</feature>
<reference evidence="3 4" key="1">
    <citation type="journal article" date="2018" name="PLoS ONE">
        <title>The draft genome of Kipferlia bialata reveals reductive genome evolution in fornicate parasites.</title>
        <authorList>
            <person name="Tanifuji G."/>
            <person name="Takabayashi S."/>
            <person name="Kume K."/>
            <person name="Takagi M."/>
            <person name="Nakayama T."/>
            <person name="Kamikawa R."/>
            <person name="Inagaki Y."/>
            <person name="Hashimoto T."/>
        </authorList>
    </citation>
    <scope>NUCLEOTIDE SEQUENCE [LARGE SCALE GENOMIC DNA]</scope>
    <source>
        <strain evidence="3">NY0173</strain>
    </source>
</reference>
<feature type="compositionally biased region" description="Basic and acidic residues" evidence="2">
    <location>
        <begin position="371"/>
        <end position="386"/>
    </location>
</feature>
<feature type="region of interest" description="Disordered" evidence="2">
    <location>
        <begin position="325"/>
        <end position="386"/>
    </location>
</feature>
<feature type="coiled-coil region" evidence="1">
    <location>
        <begin position="262"/>
        <end position="292"/>
    </location>
</feature>
<keyword evidence="4" id="KW-1185">Reference proteome</keyword>
<feature type="compositionally biased region" description="Basic and acidic residues" evidence="2">
    <location>
        <begin position="439"/>
        <end position="449"/>
    </location>
</feature>
<keyword evidence="1" id="KW-0175">Coiled coil</keyword>
<protein>
    <submittedName>
        <fullName evidence="3">Uncharacterized protein</fullName>
    </submittedName>
</protein>
<evidence type="ECO:0000313" key="4">
    <source>
        <dbReference type="Proteomes" id="UP000265618"/>
    </source>
</evidence>
<comment type="caution">
    <text evidence="3">The sequence shown here is derived from an EMBL/GenBank/DDBJ whole genome shotgun (WGS) entry which is preliminary data.</text>
</comment>
<feature type="compositionally biased region" description="Basic and acidic residues" evidence="2">
    <location>
        <begin position="496"/>
        <end position="511"/>
    </location>
</feature>
<gene>
    <name evidence="3" type="ORF">KIPB_008198</name>
</gene>
<dbReference type="Proteomes" id="UP000265618">
    <property type="component" value="Unassembled WGS sequence"/>
</dbReference>
<dbReference type="EMBL" id="BDIP01002479">
    <property type="protein sequence ID" value="GIQ86356.1"/>
    <property type="molecule type" value="Genomic_DNA"/>
</dbReference>
<dbReference type="AlphaFoldDB" id="A0A9K3D063"/>
<proteinExistence type="predicted"/>
<evidence type="ECO:0000256" key="1">
    <source>
        <dbReference type="SAM" id="Coils"/>
    </source>
</evidence>
<evidence type="ECO:0000313" key="3">
    <source>
        <dbReference type="EMBL" id="GIQ86356.1"/>
    </source>
</evidence>
<feature type="compositionally biased region" description="Basic and acidic residues" evidence="2">
    <location>
        <begin position="343"/>
        <end position="357"/>
    </location>
</feature>
<feature type="region of interest" description="Disordered" evidence="2">
    <location>
        <begin position="439"/>
        <end position="518"/>
    </location>
</feature>
<accession>A0A9K3D063</accession>
<feature type="compositionally biased region" description="Basic and acidic residues" evidence="2">
    <location>
        <begin position="204"/>
        <end position="215"/>
    </location>
</feature>